<dbReference type="InterPro" id="IPR036163">
    <property type="entry name" value="HMA_dom_sf"/>
</dbReference>
<dbReference type="Gene3D" id="3.30.70.100">
    <property type="match status" value="1"/>
</dbReference>
<dbReference type="OMA" id="KIRRYAR"/>
<accession>A0A059BWZ5</accession>
<dbReference type="STRING" id="71139.A0A059BWZ5"/>
<dbReference type="EMBL" id="KK198758">
    <property type="protein sequence ID" value="KCW70441.1"/>
    <property type="molecule type" value="Genomic_DNA"/>
</dbReference>
<name>A0A059BWZ5_EUCGR</name>
<dbReference type="PANTHER" id="PTHR46371">
    <property type="entry name" value="OS04G0464100 PROTEIN"/>
    <property type="match status" value="1"/>
</dbReference>
<dbReference type="InParanoid" id="A0A059BWZ5"/>
<dbReference type="InterPro" id="IPR044296">
    <property type="entry name" value="HIPP46"/>
</dbReference>
<evidence type="ECO:0008006" key="2">
    <source>
        <dbReference type="Google" id="ProtNLM"/>
    </source>
</evidence>
<gene>
    <name evidence="1" type="ORF">EUGRSUZ_F03666</name>
</gene>
<dbReference type="SUPFAM" id="SSF55008">
    <property type="entry name" value="HMA, heavy metal-associated domain"/>
    <property type="match status" value="1"/>
</dbReference>
<reference evidence="1" key="1">
    <citation type="submission" date="2013-07" db="EMBL/GenBank/DDBJ databases">
        <title>The genome of Eucalyptus grandis.</title>
        <authorList>
            <person name="Schmutz J."/>
            <person name="Hayes R."/>
            <person name="Myburg A."/>
            <person name="Tuskan G."/>
            <person name="Grattapaglia D."/>
            <person name="Rokhsar D.S."/>
        </authorList>
    </citation>
    <scope>NUCLEOTIDE SEQUENCE</scope>
    <source>
        <tissue evidence="1">Leaf extractions</tissue>
    </source>
</reference>
<evidence type="ECO:0000313" key="1">
    <source>
        <dbReference type="EMBL" id="KCW70441.1"/>
    </source>
</evidence>
<dbReference type="Gramene" id="KCW70441">
    <property type="protein sequence ID" value="KCW70441"/>
    <property type="gene ID" value="EUGRSUZ_F03666"/>
</dbReference>
<sequence length="102" mass="11250">QKIVIKLCMDCEKARSKAMKIAADAHGVISVAVEIDKSHLVVIGVGVDAASLTGALRKKFSHATIVSVAKEKEKEDEKKPVCWEQKPLCRVVYEEDPRCTIM</sequence>
<proteinExistence type="predicted"/>
<dbReference type="eggNOG" id="KOG0017">
    <property type="taxonomic scope" value="Eukaryota"/>
</dbReference>
<protein>
    <recommendedName>
        <fullName evidence="2">HMA domain-containing protein</fullName>
    </recommendedName>
</protein>
<feature type="non-terminal residue" evidence="1">
    <location>
        <position position="1"/>
    </location>
</feature>
<organism evidence="1">
    <name type="scientific">Eucalyptus grandis</name>
    <name type="common">Flooded gum</name>
    <dbReference type="NCBI Taxonomy" id="71139"/>
    <lineage>
        <taxon>Eukaryota</taxon>
        <taxon>Viridiplantae</taxon>
        <taxon>Streptophyta</taxon>
        <taxon>Embryophyta</taxon>
        <taxon>Tracheophyta</taxon>
        <taxon>Spermatophyta</taxon>
        <taxon>Magnoliopsida</taxon>
        <taxon>eudicotyledons</taxon>
        <taxon>Gunneridae</taxon>
        <taxon>Pentapetalae</taxon>
        <taxon>rosids</taxon>
        <taxon>malvids</taxon>
        <taxon>Myrtales</taxon>
        <taxon>Myrtaceae</taxon>
        <taxon>Myrtoideae</taxon>
        <taxon>Eucalypteae</taxon>
        <taxon>Eucalyptus</taxon>
    </lineage>
</organism>
<dbReference type="AlphaFoldDB" id="A0A059BWZ5"/>
<dbReference type="GO" id="GO:0046872">
    <property type="term" value="F:metal ion binding"/>
    <property type="evidence" value="ECO:0007669"/>
    <property type="project" value="InterPro"/>
</dbReference>